<keyword evidence="3" id="KW-1185">Reference proteome</keyword>
<dbReference type="Pfam" id="PF00561">
    <property type="entry name" value="Abhydrolase_1"/>
    <property type="match status" value="1"/>
</dbReference>
<dbReference type="Gene3D" id="3.40.50.1820">
    <property type="entry name" value="alpha/beta hydrolase"/>
    <property type="match status" value="1"/>
</dbReference>
<gene>
    <name evidence="2" type="ORF">GCM10017591_12330</name>
</gene>
<dbReference type="Proteomes" id="UP001142291">
    <property type="component" value="Unassembled WGS sequence"/>
</dbReference>
<dbReference type="InterPro" id="IPR029058">
    <property type="entry name" value="AB_hydrolase_fold"/>
</dbReference>
<evidence type="ECO:0000259" key="1">
    <source>
        <dbReference type="Pfam" id="PF00561"/>
    </source>
</evidence>
<reference evidence="2" key="2">
    <citation type="submission" date="2023-01" db="EMBL/GenBank/DDBJ databases">
        <authorList>
            <person name="Sun Q."/>
            <person name="Evtushenko L."/>
        </authorList>
    </citation>
    <scope>NUCLEOTIDE SEQUENCE</scope>
    <source>
        <strain evidence="2">VKM Ac-1940</strain>
    </source>
</reference>
<dbReference type="RefSeq" id="WP_204964674.1">
    <property type="nucleotide sequence ID" value="NZ_BAAAUR010000005.1"/>
</dbReference>
<dbReference type="InterPro" id="IPR050471">
    <property type="entry name" value="AB_hydrolase"/>
</dbReference>
<dbReference type="PANTHER" id="PTHR43433:SF5">
    <property type="entry name" value="AB HYDROLASE-1 DOMAIN-CONTAINING PROTEIN"/>
    <property type="match status" value="1"/>
</dbReference>
<protein>
    <submittedName>
        <fullName evidence="2">Alpha/beta hydrolase</fullName>
    </submittedName>
</protein>
<accession>A0A9W6HLZ5</accession>
<dbReference type="EMBL" id="BSER01000008">
    <property type="protein sequence ID" value="GLJ95171.1"/>
    <property type="molecule type" value="Genomic_DNA"/>
</dbReference>
<proteinExistence type="predicted"/>
<keyword evidence="2" id="KW-0378">Hydrolase</keyword>
<feature type="domain" description="AB hydrolase-1" evidence="1">
    <location>
        <begin position="33"/>
        <end position="333"/>
    </location>
</feature>
<evidence type="ECO:0000313" key="2">
    <source>
        <dbReference type="EMBL" id="GLJ95171.1"/>
    </source>
</evidence>
<sequence>MSEQVLTVRRRAGANGPAFDLTFVRSGPRTATPVLVIPGGPGLASLVPYRGLRRWAAQGGLDLLMVEHRGVGRSRHDLAGRDLPLTAMRIDLVLDDLVAVLDHERVDRAFVVGSSYGSYLAAALAARRPDRVAGLLLDSALRSPADIEIERRALRGLFWDGGDRLSADIRTLARRGVDERTLLDVARAAYELGGRALVEPLVRRRAEGRSGLAWRVASAYATRDASIARIPGVYEFDLVGAIGFRELGYGAPADGGPLDPALTYAPLADRFPAFEGAPDDFSALPAFDGPLVALAGDRDLRTPPVIAERVVASSPGGVLVRLHNGHSALDTHPIALLNAVRRLVAGRHHRLPAEQDALDRLPLRGWSARLPAVLGALARIDGILPD</sequence>
<name>A0A9W6HLZ5_9MICO</name>
<reference evidence="2" key="1">
    <citation type="journal article" date="2014" name="Int. J. Syst. Evol. Microbiol.">
        <title>Complete genome sequence of Corynebacterium casei LMG S-19264T (=DSM 44701T), isolated from a smear-ripened cheese.</title>
        <authorList>
            <consortium name="US DOE Joint Genome Institute (JGI-PGF)"/>
            <person name="Walter F."/>
            <person name="Albersmeier A."/>
            <person name="Kalinowski J."/>
            <person name="Ruckert C."/>
        </authorList>
    </citation>
    <scope>NUCLEOTIDE SEQUENCE</scope>
    <source>
        <strain evidence="2">VKM Ac-1940</strain>
    </source>
</reference>
<comment type="caution">
    <text evidence="2">The sequence shown here is derived from an EMBL/GenBank/DDBJ whole genome shotgun (WGS) entry which is preliminary data.</text>
</comment>
<dbReference type="AlphaFoldDB" id="A0A9W6HLZ5"/>
<dbReference type="PANTHER" id="PTHR43433">
    <property type="entry name" value="HYDROLASE, ALPHA/BETA FOLD FAMILY PROTEIN"/>
    <property type="match status" value="1"/>
</dbReference>
<dbReference type="InterPro" id="IPR000073">
    <property type="entry name" value="AB_hydrolase_1"/>
</dbReference>
<evidence type="ECO:0000313" key="3">
    <source>
        <dbReference type="Proteomes" id="UP001142291"/>
    </source>
</evidence>
<dbReference type="SUPFAM" id="SSF53474">
    <property type="entry name" value="alpha/beta-Hydrolases"/>
    <property type="match status" value="1"/>
</dbReference>
<organism evidence="2 3">
    <name type="scientific">Microbacterium dextranolyticum</name>
    <dbReference type="NCBI Taxonomy" id="36806"/>
    <lineage>
        <taxon>Bacteria</taxon>
        <taxon>Bacillati</taxon>
        <taxon>Actinomycetota</taxon>
        <taxon>Actinomycetes</taxon>
        <taxon>Micrococcales</taxon>
        <taxon>Microbacteriaceae</taxon>
        <taxon>Microbacterium</taxon>
    </lineage>
</organism>
<dbReference type="GO" id="GO:0016787">
    <property type="term" value="F:hydrolase activity"/>
    <property type="evidence" value="ECO:0007669"/>
    <property type="project" value="UniProtKB-KW"/>
</dbReference>